<feature type="transmembrane region" description="Helical" evidence="9">
    <location>
        <begin position="450"/>
        <end position="470"/>
    </location>
</feature>
<evidence type="ECO:0000259" key="10">
    <source>
        <dbReference type="Pfam" id="PF01699"/>
    </source>
</evidence>
<keyword evidence="5 9" id="KW-1133">Transmembrane helix</keyword>
<comment type="caution">
    <text evidence="11">The sequence shown here is derived from an EMBL/GenBank/DDBJ whole genome shotgun (WGS) entry which is preliminary data.</text>
</comment>
<evidence type="ECO:0000313" key="11">
    <source>
        <dbReference type="EMBL" id="KAJ7736850.1"/>
    </source>
</evidence>
<dbReference type="Proteomes" id="UP001215598">
    <property type="component" value="Unassembled WGS sequence"/>
</dbReference>
<comment type="subcellular location">
    <subcellularLocation>
        <location evidence="1">Endomembrane system</location>
        <topology evidence="1">Multi-pass membrane protein</topology>
    </subcellularLocation>
</comment>
<evidence type="ECO:0000256" key="5">
    <source>
        <dbReference type="ARBA" id="ARBA00022989"/>
    </source>
</evidence>
<dbReference type="InterPro" id="IPR004837">
    <property type="entry name" value="NaCa_Exmemb"/>
</dbReference>
<comment type="similarity">
    <text evidence="2">Belongs to the Ca(2+):cation antiporter (CaCA) (TC 2.A.19) family.</text>
</comment>
<feature type="region of interest" description="Disordered" evidence="8">
    <location>
        <begin position="1"/>
        <end position="40"/>
    </location>
</feature>
<evidence type="ECO:0000256" key="1">
    <source>
        <dbReference type="ARBA" id="ARBA00004127"/>
    </source>
</evidence>
<name>A0AAD7MXW7_9AGAR</name>
<feature type="transmembrane region" description="Helical" evidence="9">
    <location>
        <begin position="124"/>
        <end position="143"/>
    </location>
</feature>
<dbReference type="GO" id="GO:0006874">
    <property type="term" value="P:intracellular calcium ion homeostasis"/>
    <property type="evidence" value="ECO:0007669"/>
    <property type="project" value="TreeGrafter"/>
</dbReference>
<feature type="domain" description="Sodium/calcium exchanger membrane region" evidence="10">
    <location>
        <begin position="317"/>
        <end position="467"/>
    </location>
</feature>
<evidence type="ECO:0000256" key="2">
    <source>
        <dbReference type="ARBA" id="ARBA00008170"/>
    </source>
</evidence>
<dbReference type="GO" id="GO:0000329">
    <property type="term" value="C:fungal-type vacuole membrane"/>
    <property type="evidence" value="ECO:0007669"/>
    <property type="project" value="TreeGrafter"/>
</dbReference>
<dbReference type="EMBL" id="JARKIB010000119">
    <property type="protein sequence ID" value="KAJ7736850.1"/>
    <property type="molecule type" value="Genomic_DNA"/>
</dbReference>
<evidence type="ECO:0000256" key="7">
    <source>
        <dbReference type="ARBA" id="ARBA00023136"/>
    </source>
</evidence>
<feature type="domain" description="Sodium/calcium exchanger membrane region" evidence="10">
    <location>
        <begin position="124"/>
        <end position="282"/>
    </location>
</feature>
<keyword evidence="3" id="KW-0813">Transport</keyword>
<feature type="compositionally biased region" description="Basic and acidic residues" evidence="8">
    <location>
        <begin position="1"/>
        <end position="14"/>
    </location>
</feature>
<keyword evidence="12" id="KW-1185">Reference proteome</keyword>
<feature type="transmembrane region" description="Helical" evidence="9">
    <location>
        <begin position="381"/>
        <end position="406"/>
    </location>
</feature>
<evidence type="ECO:0000256" key="9">
    <source>
        <dbReference type="SAM" id="Phobius"/>
    </source>
</evidence>
<dbReference type="PANTHER" id="PTHR31503">
    <property type="entry name" value="VACUOLAR CALCIUM ION TRANSPORTER"/>
    <property type="match status" value="1"/>
</dbReference>
<evidence type="ECO:0000256" key="8">
    <source>
        <dbReference type="SAM" id="MobiDB-lite"/>
    </source>
</evidence>
<evidence type="ECO:0000256" key="3">
    <source>
        <dbReference type="ARBA" id="ARBA00022448"/>
    </source>
</evidence>
<dbReference type="AlphaFoldDB" id="A0AAD7MXW7"/>
<dbReference type="Pfam" id="PF01699">
    <property type="entry name" value="Na_Ca_ex"/>
    <property type="match status" value="2"/>
</dbReference>
<feature type="transmembrane region" description="Helical" evidence="9">
    <location>
        <begin position="266"/>
        <end position="290"/>
    </location>
</feature>
<gene>
    <name evidence="11" type="ORF">B0H16DRAFT_1572823</name>
</gene>
<feature type="transmembrane region" description="Helical" evidence="9">
    <location>
        <begin position="95"/>
        <end position="112"/>
    </location>
</feature>
<dbReference type="GO" id="GO:0015369">
    <property type="term" value="F:calcium:proton antiporter activity"/>
    <property type="evidence" value="ECO:0007669"/>
    <property type="project" value="UniProtKB-ARBA"/>
</dbReference>
<reference evidence="11" key="1">
    <citation type="submission" date="2023-03" db="EMBL/GenBank/DDBJ databases">
        <title>Massive genome expansion in bonnet fungi (Mycena s.s.) driven by repeated elements and novel gene families across ecological guilds.</title>
        <authorList>
            <consortium name="Lawrence Berkeley National Laboratory"/>
            <person name="Harder C.B."/>
            <person name="Miyauchi S."/>
            <person name="Viragh M."/>
            <person name="Kuo A."/>
            <person name="Thoen E."/>
            <person name="Andreopoulos B."/>
            <person name="Lu D."/>
            <person name="Skrede I."/>
            <person name="Drula E."/>
            <person name="Henrissat B."/>
            <person name="Morin E."/>
            <person name="Kohler A."/>
            <person name="Barry K."/>
            <person name="LaButti K."/>
            <person name="Morin E."/>
            <person name="Salamov A."/>
            <person name="Lipzen A."/>
            <person name="Mereny Z."/>
            <person name="Hegedus B."/>
            <person name="Baldrian P."/>
            <person name="Stursova M."/>
            <person name="Weitz H."/>
            <person name="Taylor A."/>
            <person name="Grigoriev I.V."/>
            <person name="Nagy L.G."/>
            <person name="Martin F."/>
            <person name="Kauserud H."/>
        </authorList>
    </citation>
    <scope>NUCLEOTIDE SEQUENCE</scope>
    <source>
        <strain evidence="11">CBHHK182m</strain>
    </source>
</reference>
<evidence type="ECO:0000313" key="12">
    <source>
        <dbReference type="Proteomes" id="UP001215598"/>
    </source>
</evidence>
<keyword evidence="6" id="KW-0406">Ion transport</keyword>
<evidence type="ECO:0000256" key="4">
    <source>
        <dbReference type="ARBA" id="ARBA00022692"/>
    </source>
</evidence>
<accession>A0AAD7MXW7</accession>
<dbReference type="PANTHER" id="PTHR31503:SF20">
    <property type="entry name" value="CA(2+)_H(+) EXCHANGER, PUTATIVE (EUROFUNG)-RELATED"/>
    <property type="match status" value="1"/>
</dbReference>
<feature type="transmembrane region" description="Helical" evidence="9">
    <location>
        <begin position="311"/>
        <end position="332"/>
    </location>
</feature>
<evidence type="ECO:0000256" key="6">
    <source>
        <dbReference type="ARBA" id="ARBA00023065"/>
    </source>
</evidence>
<feature type="transmembrane region" description="Helical" evidence="9">
    <location>
        <begin position="226"/>
        <end position="246"/>
    </location>
</feature>
<dbReference type="GO" id="GO:0012505">
    <property type="term" value="C:endomembrane system"/>
    <property type="evidence" value="ECO:0007669"/>
    <property type="project" value="UniProtKB-SubCell"/>
</dbReference>
<feature type="transmembrane region" description="Helical" evidence="9">
    <location>
        <begin position="187"/>
        <end position="205"/>
    </location>
</feature>
<dbReference type="InterPro" id="IPR004713">
    <property type="entry name" value="CaH_exchang"/>
</dbReference>
<feature type="transmembrane region" description="Helical" evidence="9">
    <location>
        <begin position="421"/>
        <end position="443"/>
    </location>
</feature>
<protein>
    <recommendedName>
        <fullName evidence="10">Sodium/calcium exchanger membrane region domain-containing protein</fullName>
    </recommendedName>
</protein>
<keyword evidence="4 9" id="KW-0812">Transmembrane</keyword>
<dbReference type="Gene3D" id="1.20.1420.30">
    <property type="entry name" value="NCX, central ion-binding region"/>
    <property type="match status" value="1"/>
</dbReference>
<keyword evidence="7 9" id="KW-0472">Membrane</keyword>
<proteinExistence type="inferred from homology"/>
<dbReference type="InterPro" id="IPR044880">
    <property type="entry name" value="NCX_ion-bd_dom_sf"/>
</dbReference>
<sequence length="483" mass="52844">MSSEHPLVEDHSNPVDHSASVNGEPSNGAFPHRPPLNRRNAQRTATLDSNYYTGRFTLGRAATLLFTPPKRVAPAPGVLRSLRTLFFGPPFEPTWTVWGLNLLLVFVPLMFAYRFGKGNPSAEVFAFAFLGLLPVAKMFGTAMEDLALRVGESLGRFIRILGGNSIELISGIIAITQCQLEVLQASLVGSILINILLVLGSAFFFGGVKFSELGYGSGNASSSGHMLMLAIIAAMLPTLFAVSFGGSTLTEIDETRLSILKISRGVSITLVMCYFLFCFFQLFSHETVFLKDSPDVYKSTKYAPREKKKSLTDLIVGCVACALIIAISEYLVSSLSALTLQTSITKQWVGLILIPLAGTFARHDLLEAIRYGMKDQMTDSLALSMGSSVNLSSLIQPLLIIIAWGLKKNLSLLYDPFETLVIFFFIACSDFNCLPVLMVNLYLIRGKGDFLTGATLIVLYILIAISFWYYTGTHVFSNLILAC</sequence>
<organism evidence="11 12">
    <name type="scientific">Mycena metata</name>
    <dbReference type="NCBI Taxonomy" id="1033252"/>
    <lineage>
        <taxon>Eukaryota</taxon>
        <taxon>Fungi</taxon>
        <taxon>Dikarya</taxon>
        <taxon>Basidiomycota</taxon>
        <taxon>Agaricomycotina</taxon>
        <taxon>Agaricomycetes</taxon>
        <taxon>Agaricomycetidae</taxon>
        <taxon>Agaricales</taxon>
        <taxon>Marasmiineae</taxon>
        <taxon>Mycenaceae</taxon>
        <taxon>Mycena</taxon>
    </lineage>
</organism>